<organism evidence="1 2">
    <name type="scientific">Termititenax aidoneus</name>
    <dbReference type="NCBI Taxonomy" id="2218524"/>
    <lineage>
        <taxon>Bacteria</taxon>
        <taxon>Bacillati</taxon>
        <taxon>Candidatus Margulisiibacteriota</taxon>
        <taxon>Candidatus Termititenacia</taxon>
        <taxon>Candidatus Termititenacales</taxon>
        <taxon>Candidatus Termititenacaceae</taxon>
        <taxon>Candidatus Termititenax</taxon>
    </lineage>
</organism>
<protein>
    <submittedName>
        <fullName evidence="1">Uncharacterized protein</fullName>
    </submittedName>
</protein>
<comment type="caution">
    <text evidence="1">The sequence shown here is derived from an EMBL/GenBank/DDBJ whole genome shotgun (WGS) entry which is preliminary data.</text>
</comment>
<sequence>MSSITTGSVPDLNRYADCFAEAPPTRPNTVNMPLKYFLPMRKEDIYVKSAALGGNENTIDSVLEFAIASYHSPAVVSLRPPEAAALLPENSKTSALKLGMAVLKELTEIRFLDPSNTAAVGRYEGMIKFISDKNGVSRAEIDAYYRQGIGALIAEAVNAEFSKVSFMLDRKYNTTLTRNSQTGQYTLSYERPSIENDDKKITATSLDDLRAKMTASRDFTADGINLAVNEKAGYIPAVVYDNWQIGITNGVNGLALVKETITNFYLNPTQNNYRALLGIFSRYAFLTSSIQDPFAEAADWSLSRTMSTLNHSVYSKIVDDLAHSDIRALARIPADSRYNVFSIPAGIGGGGPEDDAAVLRESNQGR</sequence>
<gene>
    <name evidence="1" type="ORF">NO1_1881</name>
</gene>
<name>A0A388TE12_TERA1</name>
<proteinExistence type="predicted"/>
<evidence type="ECO:0000313" key="1">
    <source>
        <dbReference type="EMBL" id="GBR74756.1"/>
    </source>
</evidence>
<dbReference type="Proteomes" id="UP000269352">
    <property type="component" value="Unassembled WGS sequence"/>
</dbReference>
<reference evidence="1 2" key="1">
    <citation type="journal article" date="2019" name="ISME J.">
        <title>Genome analyses of uncultured TG2/ZB3 bacteria in 'Margulisbacteria' specifically attached to ectosymbiotic spirochetes of protists in the termite gut.</title>
        <authorList>
            <person name="Utami Y.D."/>
            <person name="Kuwahara H."/>
            <person name="Igai K."/>
            <person name="Murakami T."/>
            <person name="Sugaya K."/>
            <person name="Morikawa T."/>
            <person name="Nagura Y."/>
            <person name="Yuki M."/>
            <person name="Deevong P."/>
            <person name="Inoue T."/>
            <person name="Kihara K."/>
            <person name="Lo N."/>
            <person name="Yamada A."/>
            <person name="Ohkuma M."/>
            <person name="Hongoh Y."/>
        </authorList>
    </citation>
    <scope>NUCLEOTIDE SEQUENCE [LARGE SCALE GENOMIC DNA]</scope>
    <source>
        <strain evidence="1">NkOx7-01</strain>
    </source>
</reference>
<dbReference type="EMBL" id="BGZN01000079">
    <property type="protein sequence ID" value="GBR74756.1"/>
    <property type="molecule type" value="Genomic_DNA"/>
</dbReference>
<keyword evidence="2" id="KW-1185">Reference proteome</keyword>
<evidence type="ECO:0000313" key="2">
    <source>
        <dbReference type="Proteomes" id="UP000269352"/>
    </source>
</evidence>
<accession>A0A388TE12</accession>
<dbReference type="AlphaFoldDB" id="A0A388TE12"/>